<feature type="active site" evidence="9">
    <location>
        <position position="279"/>
    </location>
</feature>
<dbReference type="HAMAP" id="MF_01808">
    <property type="entry name" value="Recomb_XerC_XerD"/>
    <property type="match status" value="1"/>
</dbReference>
<feature type="active site" description="O-(3'-phospho-DNA)-tyrosine intermediate" evidence="9">
    <location>
        <position position="288"/>
    </location>
</feature>
<dbReference type="InterPro" id="IPR010998">
    <property type="entry name" value="Integrase_recombinase_N"/>
</dbReference>
<organism evidence="12 13">
    <name type="scientific">Rhodosalinus halophilus</name>
    <dbReference type="NCBI Taxonomy" id="2259333"/>
    <lineage>
        <taxon>Bacteria</taxon>
        <taxon>Pseudomonadati</taxon>
        <taxon>Pseudomonadota</taxon>
        <taxon>Alphaproteobacteria</taxon>
        <taxon>Rhodobacterales</taxon>
        <taxon>Paracoccaceae</taxon>
        <taxon>Rhodosalinus</taxon>
    </lineage>
</organism>
<evidence type="ECO:0000256" key="4">
    <source>
        <dbReference type="ARBA" id="ARBA00022829"/>
    </source>
</evidence>
<dbReference type="AlphaFoldDB" id="A0A365UE16"/>
<dbReference type="InterPro" id="IPR023009">
    <property type="entry name" value="Tyrosine_recombinase_XerC/XerD"/>
</dbReference>
<keyword evidence="3 9" id="KW-0132">Cell division</keyword>
<keyword evidence="4 9" id="KW-0159">Chromosome partition</keyword>
<keyword evidence="7 9" id="KW-0233">DNA recombination</keyword>
<evidence type="ECO:0000256" key="9">
    <source>
        <dbReference type="HAMAP-Rule" id="MF_01808"/>
    </source>
</evidence>
<accession>A0A365UE16</accession>
<dbReference type="InterPro" id="IPR013762">
    <property type="entry name" value="Integrase-like_cat_sf"/>
</dbReference>
<name>A0A365UE16_9RHOB</name>
<dbReference type="SUPFAM" id="SSF56349">
    <property type="entry name" value="DNA breaking-rejoining enzymes"/>
    <property type="match status" value="1"/>
</dbReference>
<dbReference type="Gene3D" id="1.10.150.130">
    <property type="match status" value="1"/>
</dbReference>
<evidence type="ECO:0000256" key="2">
    <source>
        <dbReference type="ARBA" id="ARBA00022490"/>
    </source>
</evidence>
<dbReference type="OrthoDB" id="9801717at2"/>
<dbReference type="PROSITE" id="PS51900">
    <property type="entry name" value="CB"/>
    <property type="match status" value="1"/>
</dbReference>
<evidence type="ECO:0000313" key="12">
    <source>
        <dbReference type="EMBL" id="RBI86834.1"/>
    </source>
</evidence>
<dbReference type="InterPro" id="IPR044068">
    <property type="entry name" value="CB"/>
</dbReference>
<keyword evidence="13" id="KW-1185">Reference proteome</keyword>
<dbReference type="Proteomes" id="UP000253370">
    <property type="component" value="Unassembled WGS sequence"/>
</dbReference>
<sequence length="312" mass="32948">MAGVISAGAAEALEAWLAARRALRGAAPNTEAAYRADVAGFLGFLAEHHGGPQGRTALARAGLSDIRAWLARGRAEGAGSRTLARRLSAVKSFYRWLAETDGFDASAILAARAPRHAARLPRPLAEDAARDMLETVGHQHAEPWIAARDTAVVTLLYGCGLRISEALALRLRDWPAGETLRIAGKGGKTRLVPLLPAARQAVEAYLDLCPHPATADSPIFRGARGGPLNPRLVQKATARARAQLGLPPSATPHALRHSFATHLLAAGGDLRAIQELLGHASLSTTQGYTAVDTTRLLEVYEAAHPKAGRRAG</sequence>
<dbReference type="GO" id="GO:0009037">
    <property type="term" value="F:tyrosine-based site-specific recombinase activity"/>
    <property type="evidence" value="ECO:0007669"/>
    <property type="project" value="UniProtKB-UniRule"/>
</dbReference>
<reference evidence="12 13" key="1">
    <citation type="submission" date="2018-07" db="EMBL/GenBank/DDBJ databases">
        <title>Rhodosalinus sp. strain E84T genomic sequence and assembly.</title>
        <authorList>
            <person name="Liu Z.-W."/>
            <person name="Lu D.-C."/>
        </authorList>
    </citation>
    <scope>NUCLEOTIDE SEQUENCE [LARGE SCALE GENOMIC DNA]</scope>
    <source>
        <strain evidence="12 13">E84</strain>
    </source>
</reference>
<dbReference type="InterPro" id="IPR050090">
    <property type="entry name" value="Tyrosine_recombinase_XerCD"/>
</dbReference>
<dbReference type="RefSeq" id="WP_113288382.1">
    <property type="nucleotide sequence ID" value="NZ_QNTQ01000004.1"/>
</dbReference>
<dbReference type="GO" id="GO:0006313">
    <property type="term" value="P:DNA transposition"/>
    <property type="evidence" value="ECO:0007669"/>
    <property type="project" value="UniProtKB-UniRule"/>
</dbReference>
<proteinExistence type="inferred from homology"/>
<evidence type="ECO:0000259" key="10">
    <source>
        <dbReference type="PROSITE" id="PS51898"/>
    </source>
</evidence>
<dbReference type="PANTHER" id="PTHR30349:SF90">
    <property type="entry name" value="TYROSINE RECOMBINASE XERD"/>
    <property type="match status" value="1"/>
</dbReference>
<evidence type="ECO:0000256" key="5">
    <source>
        <dbReference type="ARBA" id="ARBA00022908"/>
    </source>
</evidence>
<feature type="domain" description="Tyr recombinase" evidence="10">
    <location>
        <begin position="119"/>
        <end position="301"/>
    </location>
</feature>
<comment type="similarity">
    <text evidence="9">Belongs to the 'phage' integrase family. XerC subfamily.</text>
</comment>
<dbReference type="PROSITE" id="PS51898">
    <property type="entry name" value="TYR_RECOMBINASE"/>
    <property type="match status" value="1"/>
</dbReference>
<dbReference type="EMBL" id="QNTQ01000004">
    <property type="protein sequence ID" value="RBI86834.1"/>
    <property type="molecule type" value="Genomic_DNA"/>
</dbReference>
<evidence type="ECO:0000313" key="13">
    <source>
        <dbReference type="Proteomes" id="UP000253370"/>
    </source>
</evidence>
<evidence type="ECO:0000256" key="6">
    <source>
        <dbReference type="ARBA" id="ARBA00023125"/>
    </source>
</evidence>
<dbReference type="Gene3D" id="1.10.443.10">
    <property type="entry name" value="Intergrase catalytic core"/>
    <property type="match status" value="1"/>
</dbReference>
<gene>
    <name evidence="9" type="primary">xerC</name>
    <name evidence="12" type="ORF">DRV85_05095</name>
</gene>
<feature type="active site" evidence="9">
    <location>
        <position position="256"/>
    </location>
</feature>
<dbReference type="Pfam" id="PF02899">
    <property type="entry name" value="Phage_int_SAM_1"/>
    <property type="match status" value="1"/>
</dbReference>
<feature type="active site" evidence="9">
    <location>
        <position position="253"/>
    </location>
</feature>
<evidence type="ECO:0000256" key="7">
    <source>
        <dbReference type="ARBA" id="ARBA00023172"/>
    </source>
</evidence>
<keyword evidence="6 9" id="KW-0238">DNA-binding</keyword>
<dbReference type="SUPFAM" id="SSF47823">
    <property type="entry name" value="lambda integrase-like, N-terminal domain"/>
    <property type="match status" value="1"/>
</dbReference>
<feature type="active site" evidence="9">
    <location>
        <position position="162"/>
    </location>
</feature>
<keyword evidence="5 9" id="KW-0229">DNA integration</keyword>
<dbReference type="GO" id="GO:0007059">
    <property type="term" value="P:chromosome segregation"/>
    <property type="evidence" value="ECO:0007669"/>
    <property type="project" value="UniProtKB-UniRule"/>
</dbReference>
<keyword evidence="8 9" id="KW-0131">Cell cycle</keyword>
<dbReference type="InterPro" id="IPR011010">
    <property type="entry name" value="DNA_brk_join_enz"/>
</dbReference>
<dbReference type="GO" id="GO:0003677">
    <property type="term" value="F:DNA binding"/>
    <property type="evidence" value="ECO:0007669"/>
    <property type="project" value="UniProtKB-UniRule"/>
</dbReference>
<evidence type="ECO:0000259" key="11">
    <source>
        <dbReference type="PROSITE" id="PS51900"/>
    </source>
</evidence>
<comment type="subunit">
    <text evidence="9">Forms a cyclic heterotetrameric complex composed of two molecules of XerC and two molecules of XerD.</text>
</comment>
<keyword evidence="2 9" id="KW-0963">Cytoplasm</keyword>
<evidence type="ECO:0000256" key="3">
    <source>
        <dbReference type="ARBA" id="ARBA00022618"/>
    </source>
</evidence>
<dbReference type="GO" id="GO:0051301">
    <property type="term" value="P:cell division"/>
    <property type="evidence" value="ECO:0007669"/>
    <property type="project" value="UniProtKB-KW"/>
</dbReference>
<comment type="function">
    <text evidence="9">Site-specific tyrosine recombinase, which acts by catalyzing the cutting and rejoining of the recombining DNA molecules. The XerC-XerD complex is essential to convert dimers of the bacterial chromosome into monomers to permit their segregation at cell division. It also contributes to the segregational stability of plasmids.</text>
</comment>
<dbReference type="Pfam" id="PF00589">
    <property type="entry name" value="Phage_integrase"/>
    <property type="match status" value="1"/>
</dbReference>
<dbReference type="GO" id="GO:0005737">
    <property type="term" value="C:cytoplasm"/>
    <property type="evidence" value="ECO:0007669"/>
    <property type="project" value="UniProtKB-SubCell"/>
</dbReference>
<comment type="caution">
    <text evidence="12">The sequence shown here is derived from an EMBL/GenBank/DDBJ whole genome shotgun (WGS) entry which is preliminary data.</text>
</comment>
<feature type="domain" description="Core-binding (CB)" evidence="11">
    <location>
        <begin position="7"/>
        <end position="98"/>
    </location>
</feature>
<dbReference type="PANTHER" id="PTHR30349">
    <property type="entry name" value="PHAGE INTEGRASE-RELATED"/>
    <property type="match status" value="1"/>
</dbReference>
<dbReference type="InterPro" id="IPR004107">
    <property type="entry name" value="Integrase_SAM-like_N"/>
</dbReference>
<feature type="active site" evidence="9">
    <location>
        <position position="185"/>
    </location>
</feature>
<evidence type="ECO:0000256" key="8">
    <source>
        <dbReference type="ARBA" id="ARBA00023306"/>
    </source>
</evidence>
<dbReference type="InterPro" id="IPR002104">
    <property type="entry name" value="Integrase_catalytic"/>
</dbReference>
<comment type="subcellular location">
    <subcellularLocation>
        <location evidence="1 9">Cytoplasm</location>
    </subcellularLocation>
</comment>
<evidence type="ECO:0000256" key="1">
    <source>
        <dbReference type="ARBA" id="ARBA00004496"/>
    </source>
</evidence>
<protein>
    <recommendedName>
        <fullName evidence="9">Tyrosine recombinase XerC</fullName>
    </recommendedName>
</protein>